<dbReference type="GO" id="GO:0005829">
    <property type="term" value="C:cytosol"/>
    <property type="evidence" value="ECO:0007669"/>
    <property type="project" value="TreeGrafter"/>
</dbReference>
<dbReference type="SMART" id="SM00855">
    <property type="entry name" value="PGAM"/>
    <property type="match status" value="1"/>
</dbReference>
<dbReference type="GO" id="GO:0043456">
    <property type="term" value="P:regulation of pentose-phosphate shunt"/>
    <property type="evidence" value="ECO:0007669"/>
    <property type="project" value="TreeGrafter"/>
</dbReference>
<dbReference type="InterPro" id="IPR051695">
    <property type="entry name" value="Phosphoglycerate_Mutase"/>
</dbReference>
<dbReference type="GO" id="GO:0004331">
    <property type="term" value="F:fructose-2,6-bisphosphate 2-phosphatase activity"/>
    <property type="evidence" value="ECO:0007669"/>
    <property type="project" value="TreeGrafter"/>
</dbReference>
<sequence length="289" mass="32430">MTSSTPFTVSYTFIRHGESTDNLKSVWAGWKDAPLSNHGMKQARSLGRWFATNNTHFTTIYSSTLQRAVMTADAILEHQVDPKPPLIKSISLREQHFGQAEGHLYRQTRDPNLTLEEHYSRGIFPHLRSRSESFPGGESKDDLAKRAEDVIRDIILPSIVEAMKEGRTDYHVAIVSHGLFIKELIDRLLKRRAGVFPEIKYQGLRNTGWTRILIGIDGNVPSSSKNTSKAAPDLSSSPLLVRITQVNRHEHLDSISRQKGGIGSAAHDPKQKGIRDFFGGASTRPQNRR</sequence>
<dbReference type="SUPFAM" id="SSF53254">
    <property type="entry name" value="Phosphoglycerate mutase-like"/>
    <property type="match status" value="1"/>
</dbReference>
<feature type="binding site" evidence="3">
    <location>
        <position position="67"/>
    </location>
    <ligand>
        <name>substrate</name>
    </ligand>
</feature>
<dbReference type="GO" id="GO:0045820">
    <property type="term" value="P:negative regulation of glycolytic process"/>
    <property type="evidence" value="ECO:0007669"/>
    <property type="project" value="TreeGrafter"/>
</dbReference>
<feature type="binding site" evidence="3">
    <location>
        <begin position="15"/>
        <end position="22"/>
    </location>
    <ligand>
        <name>substrate</name>
    </ligand>
</feature>
<dbReference type="CDD" id="cd07067">
    <property type="entry name" value="HP_PGM_like"/>
    <property type="match status" value="1"/>
</dbReference>
<evidence type="ECO:0000256" key="2">
    <source>
        <dbReference type="PIRSR" id="PIRSR613078-1"/>
    </source>
</evidence>
<protein>
    <submittedName>
        <fullName evidence="5">Phosphoglycerate mutase-like protein</fullName>
    </submittedName>
</protein>
<feature type="region of interest" description="Disordered" evidence="4">
    <location>
        <begin position="252"/>
        <end position="289"/>
    </location>
</feature>
<evidence type="ECO:0000256" key="4">
    <source>
        <dbReference type="SAM" id="MobiDB-lite"/>
    </source>
</evidence>
<organism evidence="5 6">
    <name type="scientific">Dendrothele bispora (strain CBS 962.96)</name>
    <dbReference type="NCBI Taxonomy" id="1314807"/>
    <lineage>
        <taxon>Eukaryota</taxon>
        <taxon>Fungi</taxon>
        <taxon>Dikarya</taxon>
        <taxon>Basidiomycota</taxon>
        <taxon>Agaricomycotina</taxon>
        <taxon>Agaricomycetes</taxon>
        <taxon>Agaricomycetidae</taxon>
        <taxon>Agaricales</taxon>
        <taxon>Agaricales incertae sedis</taxon>
        <taxon>Dendrothele</taxon>
    </lineage>
</organism>
<dbReference type="OrthoDB" id="354304at2759"/>
<proteinExistence type="predicted"/>
<evidence type="ECO:0000256" key="3">
    <source>
        <dbReference type="PIRSR" id="PIRSR613078-2"/>
    </source>
</evidence>
<evidence type="ECO:0000256" key="1">
    <source>
        <dbReference type="ARBA" id="ARBA00022801"/>
    </source>
</evidence>
<dbReference type="Pfam" id="PF00300">
    <property type="entry name" value="His_Phos_1"/>
    <property type="match status" value="1"/>
</dbReference>
<dbReference type="Proteomes" id="UP000297245">
    <property type="component" value="Unassembled WGS sequence"/>
</dbReference>
<reference evidence="5 6" key="1">
    <citation type="journal article" date="2019" name="Nat. Ecol. Evol.">
        <title>Megaphylogeny resolves global patterns of mushroom evolution.</title>
        <authorList>
            <person name="Varga T."/>
            <person name="Krizsan K."/>
            <person name="Foldi C."/>
            <person name="Dima B."/>
            <person name="Sanchez-Garcia M."/>
            <person name="Sanchez-Ramirez S."/>
            <person name="Szollosi G.J."/>
            <person name="Szarkandi J.G."/>
            <person name="Papp V."/>
            <person name="Albert L."/>
            <person name="Andreopoulos W."/>
            <person name="Angelini C."/>
            <person name="Antonin V."/>
            <person name="Barry K.W."/>
            <person name="Bougher N.L."/>
            <person name="Buchanan P."/>
            <person name="Buyck B."/>
            <person name="Bense V."/>
            <person name="Catcheside P."/>
            <person name="Chovatia M."/>
            <person name="Cooper J."/>
            <person name="Damon W."/>
            <person name="Desjardin D."/>
            <person name="Finy P."/>
            <person name="Geml J."/>
            <person name="Haridas S."/>
            <person name="Hughes K."/>
            <person name="Justo A."/>
            <person name="Karasinski D."/>
            <person name="Kautmanova I."/>
            <person name="Kiss B."/>
            <person name="Kocsube S."/>
            <person name="Kotiranta H."/>
            <person name="LaButti K.M."/>
            <person name="Lechner B.E."/>
            <person name="Liimatainen K."/>
            <person name="Lipzen A."/>
            <person name="Lukacs Z."/>
            <person name="Mihaltcheva S."/>
            <person name="Morgado L.N."/>
            <person name="Niskanen T."/>
            <person name="Noordeloos M.E."/>
            <person name="Ohm R.A."/>
            <person name="Ortiz-Santana B."/>
            <person name="Ovrebo C."/>
            <person name="Racz N."/>
            <person name="Riley R."/>
            <person name="Savchenko A."/>
            <person name="Shiryaev A."/>
            <person name="Soop K."/>
            <person name="Spirin V."/>
            <person name="Szebenyi C."/>
            <person name="Tomsovsky M."/>
            <person name="Tulloss R.E."/>
            <person name="Uehling J."/>
            <person name="Grigoriev I.V."/>
            <person name="Vagvolgyi C."/>
            <person name="Papp T."/>
            <person name="Martin F.M."/>
            <person name="Miettinen O."/>
            <person name="Hibbett D.S."/>
            <person name="Nagy L.G."/>
        </authorList>
    </citation>
    <scope>NUCLEOTIDE SEQUENCE [LARGE SCALE GENOMIC DNA]</scope>
    <source>
        <strain evidence="5 6">CBS 962.96</strain>
    </source>
</reference>
<dbReference type="Gene3D" id="3.40.50.1240">
    <property type="entry name" value="Phosphoglycerate mutase-like"/>
    <property type="match status" value="1"/>
</dbReference>
<feature type="active site" description="Tele-phosphohistidine intermediate" evidence="2">
    <location>
        <position position="16"/>
    </location>
</feature>
<dbReference type="EMBL" id="ML179098">
    <property type="protein sequence ID" value="THV00826.1"/>
    <property type="molecule type" value="Genomic_DNA"/>
</dbReference>
<dbReference type="PANTHER" id="PTHR46517:SF1">
    <property type="entry name" value="FRUCTOSE-2,6-BISPHOSPHATASE TIGAR"/>
    <property type="match status" value="1"/>
</dbReference>
<dbReference type="InterPro" id="IPR029033">
    <property type="entry name" value="His_PPase_superfam"/>
</dbReference>
<gene>
    <name evidence="5" type="ORF">K435DRAFT_818185</name>
</gene>
<name>A0A4V4HH04_DENBC</name>
<dbReference type="AlphaFoldDB" id="A0A4V4HH04"/>
<accession>A0A4V4HH04</accession>
<dbReference type="PANTHER" id="PTHR46517">
    <property type="entry name" value="FRUCTOSE-2,6-BISPHOSPHATASE TIGAR"/>
    <property type="match status" value="1"/>
</dbReference>
<dbReference type="InterPro" id="IPR013078">
    <property type="entry name" value="His_Pase_superF_clade-1"/>
</dbReference>
<evidence type="ECO:0000313" key="6">
    <source>
        <dbReference type="Proteomes" id="UP000297245"/>
    </source>
</evidence>
<keyword evidence="1" id="KW-0378">Hydrolase</keyword>
<feature type="active site" description="Proton donor/acceptor" evidence="2">
    <location>
        <position position="94"/>
    </location>
</feature>
<keyword evidence="6" id="KW-1185">Reference proteome</keyword>
<evidence type="ECO:0000313" key="5">
    <source>
        <dbReference type="EMBL" id="THV00826.1"/>
    </source>
</evidence>